<organism evidence="1 2">
    <name type="scientific">Amycolatopsis carbonis</name>
    <dbReference type="NCBI Taxonomy" id="715471"/>
    <lineage>
        <taxon>Bacteria</taxon>
        <taxon>Bacillati</taxon>
        <taxon>Actinomycetota</taxon>
        <taxon>Actinomycetes</taxon>
        <taxon>Pseudonocardiales</taxon>
        <taxon>Pseudonocardiaceae</taxon>
        <taxon>Amycolatopsis</taxon>
    </lineage>
</organism>
<dbReference type="AlphaFoldDB" id="A0A9Y2N1T1"/>
<name>A0A9Y2N1T1_9PSEU</name>
<accession>A0A9Y2N1T1</accession>
<dbReference type="EMBL" id="CP127294">
    <property type="protein sequence ID" value="WIX83307.1"/>
    <property type="molecule type" value="Genomic_DNA"/>
</dbReference>
<dbReference type="Proteomes" id="UP001236014">
    <property type="component" value="Chromosome"/>
</dbReference>
<evidence type="ECO:0000313" key="1">
    <source>
        <dbReference type="EMBL" id="WIX83307.1"/>
    </source>
</evidence>
<dbReference type="KEGG" id="acab:QRX50_22375"/>
<proteinExistence type="predicted"/>
<gene>
    <name evidence="1" type="ORF">QRX50_22375</name>
</gene>
<protein>
    <submittedName>
        <fullName evidence="1">Excisionase</fullName>
    </submittedName>
</protein>
<sequence>MNRPSRLLTVMEVCDELRVARSTFYEWRMKRREPRGIKLPHGGLRI</sequence>
<keyword evidence="2" id="KW-1185">Reference proteome</keyword>
<reference evidence="1 2" key="1">
    <citation type="submission" date="2023-06" db="EMBL/GenBank/DDBJ databases">
        <authorList>
            <person name="Oyuntsetseg B."/>
            <person name="Kim S.B."/>
        </authorList>
    </citation>
    <scope>NUCLEOTIDE SEQUENCE [LARGE SCALE GENOMIC DNA]</scope>
    <source>
        <strain evidence="1 2">2-15</strain>
    </source>
</reference>
<evidence type="ECO:0000313" key="2">
    <source>
        <dbReference type="Proteomes" id="UP001236014"/>
    </source>
</evidence>